<accession>A0AA97I2D1</accession>
<keyword evidence="4" id="KW-0479">Metal-binding</keyword>
<feature type="domain" description="Radical SAM core" evidence="7">
    <location>
        <begin position="9"/>
        <end position="241"/>
    </location>
</feature>
<dbReference type="SUPFAM" id="SSF102114">
    <property type="entry name" value="Radical SAM enzymes"/>
    <property type="match status" value="1"/>
</dbReference>
<dbReference type="InterPro" id="IPR036390">
    <property type="entry name" value="WH_DNA-bd_sf"/>
</dbReference>
<dbReference type="GO" id="GO:0051539">
    <property type="term" value="F:4 iron, 4 sulfur cluster binding"/>
    <property type="evidence" value="ECO:0007669"/>
    <property type="project" value="UniProtKB-KW"/>
</dbReference>
<proteinExistence type="predicted"/>
<dbReference type="SUPFAM" id="SSF46785">
    <property type="entry name" value="Winged helix' DNA-binding domain"/>
    <property type="match status" value="1"/>
</dbReference>
<dbReference type="PANTHER" id="PTHR43787">
    <property type="entry name" value="FEMO COFACTOR BIOSYNTHESIS PROTEIN NIFB-RELATED"/>
    <property type="match status" value="1"/>
</dbReference>
<protein>
    <submittedName>
        <fullName evidence="8">Radical SAM protein</fullName>
    </submittedName>
</protein>
<dbReference type="GO" id="GO:0003824">
    <property type="term" value="F:catalytic activity"/>
    <property type="evidence" value="ECO:0007669"/>
    <property type="project" value="InterPro"/>
</dbReference>
<dbReference type="EMBL" id="CP043875">
    <property type="protein sequence ID" value="WOF16140.1"/>
    <property type="molecule type" value="Genomic_DNA"/>
</dbReference>
<organism evidence="8 9">
    <name type="scientific">Methanochimaera problematica</name>
    <dbReference type="NCBI Taxonomy" id="2609417"/>
    <lineage>
        <taxon>Archaea</taxon>
        <taxon>Methanobacteriati</taxon>
        <taxon>Methanobacteriota</taxon>
        <taxon>Stenosarchaea group</taxon>
        <taxon>Methanomicrobia</taxon>
        <taxon>Methanomicrobiales</taxon>
        <taxon>Methanomicrobiaceae</taxon>
        <taxon>Methanochimaera</taxon>
    </lineage>
</organism>
<dbReference type="PROSITE" id="PS51918">
    <property type="entry name" value="RADICAL_SAM"/>
    <property type="match status" value="1"/>
</dbReference>
<comment type="cofactor">
    <cofactor evidence="1">
        <name>[4Fe-4S] cluster</name>
        <dbReference type="ChEBI" id="CHEBI:49883"/>
    </cofactor>
</comment>
<keyword evidence="6" id="KW-0411">Iron-sulfur</keyword>
<keyword evidence="2" id="KW-0004">4Fe-4S</keyword>
<evidence type="ECO:0000256" key="2">
    <source>
        <dbReference type="ARBA" id="ARBA00022485"/>
    </source>
</evidence>
<dbReference type="InterPro" id="IPR007197">
    <property type="entry name" value="rSAM"/>
</dbReference>
<dbReference type="SFLD" id="SFLDG01083">
    <property type="entry name" value="Uncharacterised_Radical_SAM_Su"/>
    <property type="match status" value="1"/>
</dbReference>
<dbReference type="Gene3D" id="3.20.20.70">
    <property type="entry name" value="Aldolase class I"/>
    <property type="match status" value="1"/>
</dbReference>
<dbReference type="InterPro" id="IPR058240">
    <property type="entry name" value="rSAM_sf"/>
</dbReference>
<evidence type="ECO:0000256" key="1">
    <source>
        <dbReference type="ARBA" id="ARBA00001966"/>
    </source>
</evidence>
<evidence type="ECO:0000259" key="7">
    <source>
        <dbReference type="PROSITE" id="PS51918"/>
    </source>
</evidence>
<reference evidence="8 9" key="1">
    <citation type="submission" date="2019-09" db="EMBL/GenBank/DDBJ databases">
        <title>The complete genome of Methanoplanus sp. FWC-SCC4.</title>
        <authorList>
            <person name="Chen S.-C."/>
            <person name="Zhou Y.-Z."/>
            <person name="Lai M.-C."/>
        </authorList>
    </citation>
    <scope>NUCLEOTIDE SEQUENCE [LARGE SCALE GENOMIC DNA]</scope>
    <source>
        <strain evidence="8 9">FWC-SCC4</strain>
    </source>
</reference>
<sequence length="314" mass="35441">MDYKYLFGPVPSRRLGISLGIDLVTPKICSYNCIYCECGKTTCLTVNRKEFVPAEIVIKELDDFLSKNPKIDYITFAGSGEPTLNSGIGKIAVFLKEKYPQYKTALLTNGSLLGDNDVLNDCKDIDLVVPSLDAALEKSFFKIDRPHHSLKIDAIIDGIAKFRTNFSGKMWLEIFLVPGINDKEEEIEALNRAILKINPDKVQVNILDRPGTVDWIRRPDDDELKNFASKILHSNVEITGKPADRDTIASFSGDIKQKILETIKRRPCTPDDLSKILGLHQNEINKYLGYLVENNEIVESAEERGIFYKVKQKN</sequence>
<evidence type="ECO:0000256" key="6">
    <source>
        <dbReference type="ARBA" id="ARBA00023014"/>
    </source>
</evidence>
<dbReference type="GO" id="GO:0046872">
    <property type="term" value="F:metal ion binding"/>
    <property type="evidence" value="ECO:0007669"/>
    <property type="project" value="UniProtKB-KW"/>
</dbReference>
<evidence type="ECO:0000313" key="9">
    <source>
        <dbReference type="Proteomes" id="UP001301797"/>
    </source>
</evidence>
<evidence type="ECO:0000256" key="3">
    <source>
        <dbReference type="ARBA" id="ARBA00022691"/>
    </source>
</evidence>
<evidence type="ECO:0000256" key="4">
    <source>
        <dbReference type="ARBA" id="ARBA00022723"/>
    </source>
</evidence>
<dbReference type="PANTHER" id="PTHR43787:SF11">
    <property type="entry name" value="UPF0026 PROTEIN SLR1464"/>
    <property type="match status" value="1"/>
</dbReference>
<dbReference type="InterPro" id="IPR040084">
    <property type="entry name" value="GTPase_Obg"/>
</dbReference>
<dbReference type="AlphaFoldDB" id="A0AA97I2D1"/>
<dbReference type="InterPro" id="IPR013785">
    <property type="entry name" value="Aldolase_TIM"/>
</dbReference>
<evidence type="ECO:0000256" key="5">
    <source>
        <dbReference type="ARBA" id="ARBA00023004"/>
    </source>
</evidence>
<keyword evidence="9" id="KW-1185">Reference proteome</keyword>
<dbReference type="SFLD" id="SFLDS00029">
    <property type="entry name" value="Radical_SAM"/>
    <property type="match status" value="1"/>
</dbReference>
<evidence type="ECO:0000313" key="8">
    <source>
        <dbReference type="EMBL" id="WOF16140.1"/>
    </source>
</evidence>
<dbReference type="InterPro" id="IPR036388">
    <property type="entry name" value="WH-like_DNA-bd_sf"/>
</dbReference>
<keyword evidence="5" id="KW-0408">Iron</keyword>
<dbReference type="CDD" id="cd01335">
    <property type="entry name" value="Radical_SAM"/>
    <property type="match status" value="1"/>
</dbReference>
<dbReference type="KEGG" id="mefw:F1737_05180"/>
<dbReference type="Proteomes" id="UP001301797">
    <property type="component" value="Chromosome"/>
</dbReference>
<dbReference type="SMART" id="SM00729">
    <property type="entry name" value="Elp3"/>
    <property type="match status" value="1"/>
</dbReference>
<dbReference type="InterPro" id="IPR006638">
    <property type="entry name" value="Elp3/MiaA/NifB-like_rSAM"/>
</dbReference>
<keyword evidence="3" id="KW-0949">S-adenosyl-L-methionine</keyword>
<gene>
    <name evidence="8" type="ORF">F1737_05180</name>
</gene>
<dbReference type="Pfam" id="PF04055">
    <property type="entry name" value="Radical_SAM"/>
    <property type="match status" value="1"/>
</dbReference>
<name>A0AA97I2D1_9EURY</name>
<dbReference type="Gene3D" id="1.10.10.10">
    <property type="entry name" value="Winged helix-like DNA-binding domain superfamily/Winged helix DNA-binding domain"/>
    <property type="match status" value="1"/>
</dbReference>